<evidence type="ECO:0000256" key="4">
    <source>
        <dbReference type="ARBA" id="ARBA00023136"/>
    </source>
</evidence>
<evidence type="ECO:0000259" key="6">
    <source>
        <dbReference type="Pfam" id="PF06803"/>
    </source>
</evidence>
<dbReference type="InParanoid" id="A0A1I5FIG0"/>
<evidence type="ECO:0000256" key="1">
    <source>
        <dbReference type="ARBA" id="ARBA00004127"/>
    </source>
</evidence>
<dbReference type="EMBL" id="FOVH01000004">
    <property type="protein sequence ID" value="SFO23530.1"/>
    <property type="molecule type" value="Genomic_DNA"/>
</dbReference>
<dbReference type="OrthoDB" id="5147173at2"/>
<evidence type="ECO:0000256" key="5">
    <source>
        <dbReference type="SAM" id="Phobius"/>
    </source>
</evidence>
<feature type="transmembrane region" description="Helical" evidence="5">
    <location>
        <begin position="47"/>
        <end position="69"/>
    </location>
</feature>
<keyword evidence="4 5" id="KW-0472">Membrane</keyword>
<name>A0A1I5FIG0_9ACTN</name>
<organism evidence="7 8">
    <name type="scientific">Actinomadura madurae</name>
    <dbReference type="NCBI Taxonomy" id="1993"/>
    <lineage>
        <taxon>Bacteria</taxon>
        <taxon>Bacillati</taxon>
        <taxon>Actinomycetota</taxon>
        <taxon>Actinomycetes</taxon>
        <taxon>Streptosporangiales</taxon>
        <taxon>Thermomonosporaceae</taxon>
        <taxon>Actinomadura</taxon>
    </lineage>
</organism>
<dbReference type="eggNOG" id="COG3339">
    <property type="taxonomic scope" value="Bacteria"/>
</dbReference>
<dbReference type="GO" id="GO:0012505">
    <property type="term" value="C:endomembrane system"/>
    <property type="evidence" value="ECO:0007669"/>
    <property type="project" value="UniProtKB-SubCell"/>
</dbReference>
<dbReference type="AlphaFoldDB" id="A0A1I5FIG0"/>
<keyword evidence="2 5" id="KW-0812">Transmembrane</keyword>
<sequence length="120" mass="12979">MDRKRSAAAAGQAWQIYRETLEPDAPGFWERVRAVPRMLKSVLSGKYRGMSFGTVGLLALGLVYIISPIDAVPDVIPVAGIVDDTGLALWLATVLVRSAGDFVKWERGGRPTVIVGEPVD</sequence>
<evidence type="ECO:0000313" key="7">
    <source>
        <dbReference type="EMBL" id="SFO23530.1"/>
    </source>
</evidence>
<accession>A0A1I5FIG0</accession>
<protein>
    <recommendedName>
        <fullName evidence="6">DUF1232 domain-containing protein</fullName>
    </recommendedName>
</protein>
<dbReference type="Proteomes" id="UP000183413">
    <property type="component" value="Unassembled WGS sequence"/>
</dbReference>
<evidence type="ECO:0000256" key="2">
    <source>
        <dbReference type="ARBA" id="ARBA00022692"/>
    </source>
</evidence>
<gene>
    <name evidence="7" type="ORF">SAMN04489713_104633</name>
</gene>
<feature type="domain" description="DUF1232" evidence="6">
    <location>
        <begin position="56"/>
        <end position="90"/>
    </location>
</feature>
<dbReference type="InterPro" id="IPR010652">
    <property type="entry name" value="DUF1232"/>
</dbReference>
<evidence type="ECO:0000256" key="3">
    <source>
        <dbReference type="ARBA" id="ARBA00022989"/>
    </source>
</evidence>
<evidence type="ECO:0000313" key="8">
    <source>
        <dbReference type="Proteomes" id="UP000183413"/>
    </source>
</evidence>
<reference evidence="7 8" key="1">
    <citation type="submission" date="2016-10" db="EMBL/GenBank/DDBJ databases">
        <authorList>
            <person name="de Groot N.N."/>
        </authorList>
    </citation>
    <scope>NUCLEOTIDE SEQUENCE [LARGE SCALE GENOMIC DNA]</scope>
    <source>
        <strain evidence="7 8">DSM 43067</strain>
    </source>
</reference>
<proteinExistence type="predicted"/>
<dbReference type="Pfam" id="PF06803">
    <property type="entry name" value="DUF1232"/>
    <property type="match status" value="1"/>
</dbReference>
<comment type="subcellular location">
    <subcellularLocation>
        <location evidence="1">Endomembrane system</location>
        <topology evidence="1">Multi-pass membrane protein</topology>
    </subcellularLocation>
</comment>
<keyword evidence="8" id="KW-1185">Reference proteome</keyword>
<keyword evidence="3 5" id="KW-1133">Transmembrane helix</keyword>
<dbReference type="RefSeq" id="WP_024936723.1">
    <property type="nucleotide sequence ID" value="NZ_CP094265.1"/>
</dbReference>